<reference evidence="2 3" key="1">
    <citation type="submission" date="2019-04" db="EMBL/GenBank/DDBJ databases">
        <title>Geobacter oryzae sp. nov., ferric-reducing bacteria isolated from paddy soil.</title>
        <authorList>
            <person name="Xu Z."/>
            <person name="Masuda Y."/>
            <person name="Itoh H."/>
            <person name="Senoo K."/>
        </authorList>
    </citation>
    <scope>NUCLEOTIDE SEQUENCE [LARGE SCALE GENOMIC DNA]</scope>
    <source>
        <strain evidence="2 3">Red111</strain>
    </source>
</reference>
<keyword evidence="3" id="KW-1185">Reference proteome</keyword>
<evidence type="ECO:0000256" key="1">
    <source>
        <dbReference type="SAM" id="SignalP"/>
    </source>
</evidence>
<dbReference type="AlphaFoldDB" id="A0A4S1CAY7"/>
<dbReference type="RefSeq" id="WP_135873084.1">
    <property type="nucleotide sequence ID" value="NZ_SRSC01000006.1"/>
</dbReference>
<dbReference type="EMBL" id="SRSC01000006">
    <property type="protein sequence ID" value="TGU70100.1"/>
    <property type="molecule type" value="Genomic_DNA"/>
</dbReference>
<feature type="chain" id="PRO_5020664523" description="Secreted protein" evidence="1">
    <location>
        <begin position="25"/>
        <end position="101"/>
    </location>
</feature>
<name>A0A4S1CAY7_9BACT</name>
<comment type="caution">
    <text evidence="2">The sequence shown here is derived from an EMBL/GenBank/DDBJ whole genome shotgun (WGS) entry which is preliminary data.</text>
</comment>
<dbReference type="Proteomes" id="UP000306416">
    <property type="component" value="Unassembled WGS sequence"/>
</dbReference>
<evidence type="ECO:0000313" key="3">
    <source>
        <dbReference type="Proteomes" id="UP000306416"/>
    </source>
</evidence>
<organism evidence="2 3">
    <name type="scientific">Geomonas terrae</name>
    <dbReference type="NCBI Taxonomy" id="2562681"/>
    <lineage>
        <taxon>Bacteria</taxon>
        <taxon>Pseudomonadati</taxon>
        <taxon>Thermodesulfobacteriota</taxon>
        <taxon>Desulfuromonadia</taxon>
        <taxon>Geobacterales</taxon>
        <taxon>Geobacteraceae</taxon>
        <taxon>Geomonas</taxon>
    </lineage>
</organism>
<evidence type="ECO:0008006" key="4">
    <source>
        <dbReference type="Google" id="ProtNLM"/>
    </source>
</evidence>
<keyword evidence="1" id="KW-0732">Signal</keyword>
<sequence length="101" mass="11123">MKRLVRTFAVVTTVSLMSVISVLAADTGMGMSPDNSTNKDQCLLVAQTCKDSVDSLQQRIDRLHREISKGNSVYTNEELRSLEFQLKDAISTMEVLTRGGA</sequence>
<protein>
    <recommendedName>
        <fullName evidence="4">Secreted protein</fullName>
    </recommendedName>
</protein>
<feature type="signal peptide" evidence="1">
    <location>
        <begin position="1"/>
        <end position="24"/>
    </location>
</feature>
<evidence type="ECO:0000313" key="2">
    <source>
        <dbReference type="EMBL" id="TGU70100.1"/>
    </source>
</evidence>
<gene>
    <name evidence="2" type="ORF">E4633_20070</name>
</gene>
<accession>A0A4S1CAY7</accession>
<proteinExistence type="predicted"/>